<evidence type="ECO:0000313" key="2">
    <source>
        <dbReference type="EMBL" id="ABO07918.1"/>
    </source>
</evidence>
<name>A3MTF1_PYRCJ</name>
<reference evidence="2" key="1">
    <citation type="submission" date="2007-02" db="EMBL/GenBank/DDBJ databases">
        <title>Complete sequence of Pyrobaculum calidifontis JCM 11548.</title>
        <authorList>
            <consortium name="US DOE Joint Genome Institute"/>
            <person name="Copeland A."/>
            <person name="Lucas S."/>
            <person name="Lapidus A."/>
            <person name="Barry K."/>
            <person name="Glavina del Rio T."/>
            <person name="Dalin E."/>
            <person name="Tice H."/>
            <person name="Pitluck S."/>
            <person name="Chain P."/>
            <person name="Malfatti S."/>
            <person name="Shin M."/>
            <person name="Vergez L."/>
            <person name="Schmutz J."/>
            <person name="Larimer F."/>
            <person name="Land M."/>
            <person name="Hauser L."/>
            <person name="Kyrpides N."/>
            <person name="Mikhailova N."/>
            <person name="Cozen A.E."/>
            <person name="Fitz-Gibbon S.T."/>
            <person name="House C.H."/>
            <person name="Saltikov C."/>
            <person name="Lowe T.M."/>
            <person name="Richardson P."/>
        </authorList>
    </citation>
    <scope>NUCLEOTIDE SEQUENCE [LARGE SCALE GENOMIC DNA]</scope>
    <source>
        <strain evidence="2">JCM 11548</strain>
    </source>
</reference>
<accession>A3MTF1</accession>
<feature type="coiled-coil region" evidence="1">
    <location>
        <begin position="40"/>
        <end position="107"/>
    </location>
</feature>
<dbReference type="SUPFAM" id="SSF58113">
    <property type="entry name" value="Apolipoprotein A-I"/>
    <property type="match status" value="1"/>
</dbReference>
<keyword evidence="1" id="KW-0175">Coiled coil</keyword>
<gene>
    <name evidence="2" type="ordered locus">Pcal_0490</name>
</gene>
<proteinExistence type="predicted"/>
<dbReference type="GeneID" id="4909374"/>
<dbReference type="AlphaFoldDB" id="A3MTF1"/>
<protein>
    <submittedName>
        <fullName evidence="2">PaREP15, putative coiled-coil protein</fullName>
    </submittedName>
</protein>
<dbReference type="EMBL" id="CP000561">
    <property type="protein sequence ID" value="ABO07918.1"/>
    <property type="molecule type" value="Genomic_DNA"/>
</dbReference>
<dbReference type="HOGENOM" id="CLU_109669_2_1_2"/>
<evidence type="ECO:0000313" key="3">
    <source>
        <dbReference type="Proteomes" id="UP000001431"/>
    </source>
</evidence>
<dbReference type="RefSeq" id="WP_011849176.1">
    <property type="nucleotide sequence ID" value="NC_009073.1"/>
</dbReference>
<dbReference type="eggNOG" id="arCOG03724">
    <property type="taxonomic scope" value="Archaea"/>
</dbReference>
<sequence length="123" mass="14266">MDAAASIAIETAVKHVMEKIKRGKKLTTEDILILYLGSISEDVRAMRAEATEREKALREEIAQLRREMYARFDATDAKFDAKIEELRKEMNAKIDALYAEINRKFDELYRLLITALTQKRQES</sequence>
<organism evidence="2 3">
    <name type="scientific">Pyrobaculum calidifontis (strain DSM 21063 / JCM 11548 / VA1)</name>
    <dbReference type="NCBI Taxonomy" id="410359"/>
    <lineage>
        <taxon>Archaea</taxon>
        <taxon>Thermoproteota</taxon>
        <taxon>Thermoprotei</taxon>
        <taxon>Thermoproteales</taxon>
        <taxon>Thermoproteaceae</taxon>
        <taxon>Pyrobaculum</taxon>
    </lineage>
</organism>
<evidence type="ECO:0000256" key="1">
    <source>
        <dbReference type="SAM" id="Coils"/>
    </source>
</evidence>
<keyword evidence="3" id="KW-1185">Reference proteome</keyword>
<dbReference type="KEGG" id="pcl:Pcal_0490"/>
<dbReference type="Proteomes" id="UP000001431">
    <property type="component" value="Chromosome"/>
</dbReference>
<dbReference type="OrthoDB" id="26995at2157"/>